<dbReference type="Proteomes" id="UP000785679">
    <property type="component" value="Unassembled WGS sequence"/>
</dbReference>
<reference evidence="1" key="1">
    <citation type="submission" date="2019-06" db="EMBL/GenBank/DDBJ databases">
        <authorList>
            <person name="Zheng W."/>
        </authorList>
    </citation>
    <scope>NUCLEOTIDE SEQUENCE</scope>
    <source>
        <strain evidence="1">QDHG01</strain>
    </source>
</reference>
<organism evidence="1 2">
    <name type="scientific">Halteria grandinella</name>
    <dbReference type="NCBI Taxonomy" id="5974"/>
    <lineage>
        <taxon>Eukaryota</taxon>
        <taxon>Sar</taxon>
        <taxon>Alveolata</taxon>
        <taxon>Ciliophora</taxon>
        <taxon>Intramacronucleata</taxon>
        <taxon>Spirotrichea</taxon>
        <taxon>Stichotrichia</taxon>
        <taxon>Sporadotrichida</taxon>
        <taxon>Halteriidae</taxon>
        <taxon>Halteria</taxon>
    </lineage>
</organism>
<dbReference type="InterPro" id="IPR011990">
    <property type="entry name" value="TPR-like_helical_dom_sf"/>
</dbReference>
<evidence type="ECO:0000313" key="2">
    <source>
        <dbReference type="Proteomes" id="UP000785679"/>
    </source>
</evidence>
<protein>
    <submittedName>
        <fullName evidence="1">Uncharacterized protein</fullName>
    </submittedName>
</protein>
<proteinExistence type="predicted"/>
<gene>
    <name evidence="1" type="ORF">FGO68_gene12306</name>
</gene>
<evidence type="ECO:0000313" key="1">
    <source>
        <dbReference type="EMBL" id="TNV80826.1"/>
    </source>
</evidence>
<keyword evidence="2" id="KW-1185">Reference proteome</keyword>
<dbReference type="AlphaFoldDB" id="A0A8J8T439"/>
<name>A0A8J8T439_HALGN</name>
<accession>A0A8J8T439</accession>
<dbReference type="EMBL" id="RRYP01006977">
    <property type="protein sequence ID" value="TNV80826.1"/>
    <property type="molecule type" value="Genomic_DNA"/>
</dbReference>
<dbReference type="Gene3D" id="1.25.40.10">
    <property type="entry name" value="Tetratricopeptide repeat domain"/>
    <property type="match status" value="1"/>
</dbReference>
<comment type="caution">
    <text evidence="1">The sequence shown here is derived from an EMBL/GenBank/DDBJ whole genome shotgun (WGS) entry which is preliminary data.</text>
</comment>
<sequence>MFLRSLNKQFRYIIINNQINIQTRQTLATLASSLFYKKQQERLMTEKTLKIALKNLGQTHDKSTLIKSLKQCYELDECFFGNFQDTEKSHILPEEELPVLEKIQKTQNLEYFNQIKALYAGSSIQDQRLSSFNQIWGVRKIKEGSKALNGRHQSNFLRQQSLKQVVSTYSGVGLTSELTNTSSHKFERHHPEQTESSLASIHSQAQNEISLLMIRSQASQADDQIPEIPKQSILNKKSAAPMRTGSILEQHCKRLEKKAYAATCKAVLRFKRGDYFDSLRSFSKAINMFNVPSLSSGLKRSKERLFNHILDCLLCSALCYIELSQSFDIIAGIIDQILMIEPHNIEAIFLKWLSLLKQGETLNASVDESLLVRILQSKGLKIPSIVGQSKRYGPSLKMRADSFVEIDSQQINHQPDAALKLQEMRRHQTRQLYRLNSEVAKPFNMSIQSLDTSAQHPTEETTDFFSSERIKEAEPKLEEAKQIEEYTSQNTQIPCTQTKTTITKAAILKNILFFIVTCFCLRKFTPKQIIAILITYFVGVWIKRKICALLDRINSMLRQNSSLKA</sequence>
<dbReference type="OrthoDB" id="10674962at2759"/>